<reference evidence="1" key="1">
    <citation type="submission" date="2024-05" db="EMBL/GenBank/DDBJ databases">
        <authorList>
            <person name="Yang L."/>
            <person name="Pan L."/>
        </authorList>
    </citation>
    <scope>NUCLEOTIDE SEQUENCE</scope>
    <source>
        <strain evidence="1">FCG-7</strain>
    </source>
</reference>
<dbReference type="AlphaFoldDB" id="A0AAU7F898"/>
<protein>
    <submittedName>
        <fullName evidence="1">Uncharacterized protein</fullName>
    </submittedName>
</protein>
<name>A0AAU7F898_9NEIS</name>
<organism evidence="1">
    <name type="scientific">Chitinibacter mangrovi</name>
    <dbReference type="NCBI Taxonomy" id="3153927"/>
    <lineage>
        <taxon>Bacteria</taxon>
        <taxon>Pseudomonadati</taxon>
        <taxon>Pseudomonadota</taxon>
        <taxon>Betaproteobacteria</taxon>
        <taxon>Neisseriales</taxon>
        <taxon>Chitinibacteraceae</taxon>
        <taxon>Chitinibacter</taxon>
    </lineage>
</organism>
<dbReference type="RefSeq" id="WP_348944273.1">
    <property type="nucleotide sequence ID" value="NZ_CP157355.1"/>
</dbReference>
<proteinExistence type="predicted"/>
<accession>A0AAU7F898</accession>
<dbReference type="EMBL" id="CP157355">
    <property type="protein sequence ID" value="XBL99890.1"/>
    <property type="molecule type" value="Genomic_DNA"/>
</dbReference>
<evidence type="ECO:0000313" key="1">
    <source>
        <dbReference type="EMBL" id="XBL99890.1"/>
    </source>
</evidence>
<dbReference type="KEGG" id="cmav:ABHF33_12560"/>
<sequence length="76" mass="8561">MDSNAMITLAMNQIRLHLQRHPQAADTLEGVHSWWLASQEPAAITEMALQQLLANGEVETLKIGSRVLWRARRVAD</sequence>
<gene>
    <name evidence="1" type="ORF">ABHF33_12560</name>
</gene>